<accession>A0ABW2G3T8</accession>
<dbReference type="Pfam" id="PF19420">
    <property type="entry name" value="DDAH_eukar"/>
    <property type="match status" value="1"/>
</dbReference>
<dbReference type="SUPFAM" id="SSF55909">
    <property type="entry name" value="Pentein"/>
    <property type="match status" value="1"/>
</dbReference>
<name>A0ABW2G3T8_9ACTN</name>
<comment type="caution">
    <text evidence="1">The sequence shown here is derived from an EMBL/GenBank/DDBJ whole genome shotgun (WGS) entry which is preliminary data.</text>
</comment>
<proteinExistence type="predicted"/>
<dbReference type="GO" id="GO:0016403">
    <property type="term" value="F:dimethylargininase activity"/>
    <property type="evidence" value="ECO:0007669"/>
    <property type="project" value="UniProtKB-EC"/>
</dbReference>
<protein>
    <submittedName>
        <fullName evidence="1">Dimethylargininase</fullName>
        <ecNumber evidence="1">3.5.3.18</ecNumber>
    </submittedName>
</protein>
<sequence>MSERIPRRARPRRFLMCPPTYFAVEYAINPWMDPAVPVHRARAVRQWGELRSAVEGLGHCVELIDPVPGLPDMVFAANGATVIDGRVLVASFRHAERSGESSAFERWFRGRGYRPVLAAEHVNEGEGDHLRAGRTVLAGYGFRTERAATAETARYFGRPVVGLRLVDPRFYHLDTALAVLDERTVMFWPGAFTATGRRRLAALFPDLLAVGEGDAECFGLNAISDGRHVVLPAAAERTARLLASRGFEPVPVETDELAKGGGGPKCCVLELGAATVLPAAA</sequence>
<dbReference type="EC" id="3.5.3.18" evidence="1"/>
<dbReference type="RefSeq" id="WP_345704049.1">
    <property type="nucleotide sequence ID" value="NZ_BAABKV010000001.1"/>
</dbReference>
<reference evidence="2" key="1">
    <citation type="journal article" date="2019" name="Int. J. Syst. Evol. Microbiol.">
        <title>The Global Catalogue of Microorganisms (GCM) 10K type strain sequencing project: providing services to taxonomists for standard genome sequencing and annotation.</title>
        <authorList>
            <consortium name="The Broad Institute Genomics Platform"/>
            <consortium name="The Broad Institute Genome Sequencing Center for Infectious Disease"/>
            <person name="Wu L."/>
            <person name="Ma J."/>
        </authorList>
    </citation>
    <scope>NUCLEOTIDE SEQUENCE [LARGE SCALE GENOMIC DNA]</scope>
    <source>
        <strain evidence="2">CGMCC 1.12859</strain>
    </source>
</reference>
<dbReference type="Proteomes" id="UP001596435">
    <property type="component" value="Unassembled WGS sequence"/>
</dbReference>
<dbReference type="NCBIfam" id="NF045659">
    <property type="entry name" value="DiMArgaseDdahMtb"/>
    <property type="match status" value="1"/>
</dbReference>
<keyword evidence="1" id="KW-0378">Hydrolase</keyword>
<organism evidence="1 2">
    <name type="scientific">Kitasatospora paranensis</name>
    <dbReference type="NCBI Taxonomy" id="258053"/>
    <lineage>
        <taxon>Bacteria</taxon>
        <taxon>Bacillati</taxon>
        <taxon>Actinomycetota</taxon>
        <taxon>Actinomycetes</taxon>
        <taxon>Kitasatosporales</taxon>
        <taxon>Streptomycetaceae</taxon>
        <taxon>Kitasatospora</taxon>
    </lineage>
</organism>
<gene>
    <name evidence="1" type="primary">ddaH</name>
    <name evidence="1" type="ORF">ACFQMG_32110</name>
</gene>
<dbReference type="EMBL" id="JBHTAJ010000092">
    <property type="protein sequence ID" value="MFC7184205.1"/>
    <property type="molecule type" value="Genomic_DNA"/>
</dbReference>
<evidence type="ECO:0000313" key="2">
    <source>
        <dbReference type="Proteomes" id="UP001596435"/>
    </source>
</evidence>
<keyword evidence="2" id="KW-1185">Reference proteome</keyword>
<evidence type="ECO:0000313" key="1">
    <source>
        <dbReference type="EMBL" id="MFC7184205.1"/>
    </source>
</evidence>
<dbReference type="Gene3D" id="3.75.10.10">
    <property type="entry name" value="L-arginine/glycine Amidinotransferase, Chain A"/>
    <property type="match status" value="1"/>
</dbReference>